<name>A0A319DM81_9EURO</name>
<dbReference type="VEuPathDB" id="FungiDB:BO71DRAFT_420837"/>
<keyword evidence="1" id="KW-0812">Transmembrane</keyword>
<reference evidence="2 3" key="1">
    <citation type="submission" date="2018-02" db="EMBL/GenBank/DDBJ databases">
        <title>The genomes of Aspergillus section Nigri reveals drivers in fungal speciation.</title>
        <authorList>
            <consortium name="DOE Joint Genome Institute"/>
            <person name="Vesth T.C."/>
            <person name="Nybo J."/>
            <person name="Theobald S."/>
            <person name="Brandl J."/>
            <person name="Frisvad J.C."/>
            <person name="Nielsen K.F."/>
            <person name="Lyhne E.K."/>
            <person name="Kogle M.E."/>
            <person name="Kuo A."/>
            <person name="Riley R."/>
            <person name="Clum A."/>
            <person name="Nolan M."/>
            <person name="Lipzen A."/>
            <person name="Salamov A."/>
            <person name="Henrissat B."/>
            <person name="Wiebenga A."/>
            <person name="De vries R.P."/>
            <person name="Grigoriev I.V."/>
            <person name="Mortensen U.H."/>
            <person name="Andersen M.R."/>
            <person name="Baker S.E."/>
        </authorList>
    </citation>
    <scope>NUCLEOTIDE SEQUENCE [LARGE SCALE GENOMIC DNA]</scope>
    <source>
        <strain evidence="2 3">CBS 707.79</strain>
    </source>
</reference>
<dbReference type="AlphaFoldDB" id="A0A319DM81"/>
<dbReference type="InterPro" id="IPR021514">
    <property type="entry name" value="DUF3176"/>
</dbReference>
<proteinExistence type="predicted"/>
<gene>
    <name evidence="2" type="ORF">BO71DRAFT_420837</name>
</gene>
<dbReference type="EMBL" id="KZ825917">
    <property type="protein sequence ID" value="PYH92403.1"/>
    <property type="molecule type" value="Genomic_DNA"/>
</dbReference>
<evidence type="ECO:0000313" key="3">
    <source>
        <dbReference type="Proteomes" id="UP000247810"/>
    </source>
</evidence>
<protein>
    <submittedName>
        <fullName evidence="2">Uncharacterized protein</fullName>
    </submittedName>
</protein>
<dbReference type="STRING" id="1448320.A0A319DM81"/>
<dbReference type="PANTHER" id="PTHR35394">
    <property type="entry name" value="DUF3176 DOMAIN-CONTAINING PROTEIN"/>
    <property type="match status" value="1"/>
</dbReference>
<dbReference type="Pfam" id="PF11374">
    <property type="entry name" value="DUF3176"/>
    <property type="match status" value="1"/>
</dbReference>
<keyword evidence="3" id="KW-1185">Reference proteome</keyword>
<dbReference type="Proteomes" id="UP000247810">
    <property type="component" value="Unassembled WGS sequence"/>
</dbReference>
<organism evidence="2 3">
    <name type="scientific">Aspergillus ellipticus CBS 707.79</name>
    <dbReference type="NCBI Taxonomy" id="1448320"/>
    <lineage>
        <taxon>Eukaryota</taxon>
        <taxon>Fungi</taxon>
        <taxon>Dikarya</taxon>
        <taxon>Ascomycota</taxon>
        <taxon>Pezizomycotina</taxon>
        <taxon>Eurotiomycetes</taxon>
        <taxon>Eurotiomycetidae</taxon>
        <taxon>Eurotiales</taxon>
        <taxon>Aspergillaceae</taxon>
        <taxon>Aspergillus</taxon>
        <taxon>Aspergillus subgen. Circumdati</taxon>
    </lineage>
</organism>
<keyword evidence="1" id="KW-1133">Transmembrane helix</keyword>
<keyword evidence="1" id="KW-0472">Membrane</keyword>
<dbReference type="PANTHER" id="PTHR35394:SF5">
    <property type="entry name" value="DUF3176 DOMAIN-CONTAINING PROTEIN"/>
    <property type="match status" value="1"/>
</dbReference>
<sequence length="543" mass="59393">MICLLAFYNQRPQPSWQYVSLNSIISWLSTLSKGSLVFAVGEMIGQLKWVWFAQQQRPLIHLRSFDSASRGPWGSLGLFWTLRARHFALLGALTIILALVFDPFSQNMIHTYPKTVADASGTALLANVSVYNTTGPRILNDVLKANVYSSLFNNDQTRPWAIPQYFCLSSNCTWDPIASLEVRSLCANITSYLTTTCSNASLVGDLNCTITLPKSNVSAWYVPNEPSLTLFTVSAVTSDPLVYTNDTSTIVIQYIAPRADLTIFEQGSLDNQTQWEATECTIEPIVRSFRATVSQNAYREETLAVWNNMTLQDPALDPNLPIGDYLDPTSWGPGLGVHQSGNDSTFFVLGATVDVAITGFLGAIFSGQATRSTEGLEFLPSSNFGYLDLYAQSDVLQALGMGNITGCSDILADRLTCAMENVAVAITKTIRDSAYVADPATAAMASGQSTTSVTYITVHWLWVALPAAVWVLGAVLVIGTLWKTRRARVPAWKNDILPLLSLSQAENWRESDTVLLGGTAGRVISGRLMAKLYEQNGQVFLGR</sequence>
<feature type="transmembrane region" description="Helical" evidence="1">
    <location>
        <begin position="460"/>
        <end position="482"/>
    </location>
</feature>
<evidence type="ECO:0000256" key="1">
    <source>
        <dbReference type="SAM" id="Phobius"/>
    </source>
</evidence>
<accession>A0A319DM81</accession>
<evidence type="ECO:0000313" key="2">
    <source>
        <dbReference type="EMBL" id="PYH92403.1"/>
    </source>
</evidence>
<dbReference type="OrthoDB" id="5242705at2759"/>